<dbReference type="RefSeq" id="WP_256211243.1">
    <property type="nucleotide sequence ID" value="NZ_FOQK01000002.1"/>
</dbReference>
<gene>
    <name evidence="1" type="ORF">SAMN04487861_102127</name>
</gene>
<reference evidence="1 2" key="1">
    <citation type="submission" date="2016-10" db="EMBL/GenBank/DDBJ databases">
        <authorList>
            <person name="de Groot N.N."/>
        </authorList>
    </citation>
    <scope>NUCLEOTIDE SEQUENCE [LARGE SCALE GENOMIC DNA]</scope>
    <source>
        <strain evidence="1 2">Z108</strain>
    </source>
</reference>
<dbReference type="PANTHER" id="PTHR36849:SF1">
    <property type="entry name" value="CYTOPLASMIC PROTEIN"/>
    <property type="match status" value="1"/>
</dbReference>
<protein>
    <submittedName>
        <fullName evidence="1">Uncharacterized conserved protein YeaO, DUF488 family</fullName>
    </submittedName>
</protein>
<name>A0A1I3C3R7_SELRU</name>
<proteinExistence type="predicted"/>
<evidence type="ECO:0000313" key="2">
    <source>
        <dbReference type="Proteomes" id="UP000183639"/>
    </source>
</evidence>
<dbReference type="InterPro" id="IPR052552">
    <property type="entry name" value="YeaO-like"/>
</dbReference>
<dbReference type="Pfam" id="PF22752">
    <property type="entry name" value="DUF488-N3i"/>
    <property type="match status" value="1"/>
</dbReference>
<dbReference type="AlphaFoldDB" id="A0A1I3C3R7"/>
<dbReference type="PANTHER" id="PTHR36849">
    <property type="entry name" value="CYTOPLASMIC PROTEIN-RELATED"/>
    <property type="match status" value="1"/>
</dbReference>
<dbReference type="EMBL" id="FOQK01000002">
    <property type="protein sequence ID" value="SFH69053.1"/>
    <property type="molecule type" value="Genomic_DNA"/>
</dbReference>
<evidence type="ECO:0000313" key="1">
    <source>
        <dbReference type="EMBL" id="SFH69053.1"/>
    </source>
</evidence>
<sequence>MQKGLLMENRILLKRIYEPPEESDGYRILVDRLWPRGIKKEAAHLDEWAKVITPSTEIRRLYHQGEMPFDGFAEAYQEELAASEGAVAFAAHCRELLAAQNVTLVYAAKNEQENHVLVLREWLRRNM</sequence>
<accession>A0A1I3C3R7</accession>
<dbReference type="Proteomes" id="UP000183639">
    <property type="component" value="Unassembled WGS sequence"/>
</dbReference>
<organism evidence="1 2">
    <name type="scientific">Selenomonas ruminantium</name>
    <dbReference type="NCBI Taxonomy" id="971"/>
    <lineage>
        <taxon>Bacteria</taxon>
        <taxon>Bacillati</taxon>
        <taxon>Bacillota</taxon>
        <taxon>Negativicutes</taxon>
        <taxon>Selenomonadales</taxon>
        <taxon>Selenomonadaceae</taxon>
        <taxon>Selenomonas</taxon>
    </lineage>
</organism>